<dbReference type="SMART" id="SM00382">
    <property type="entry name" value="AAA"/>
    <property type="match status" value="1"/>
</dbReference>
<dbReference type="PROSITE" id="PS00211">
    <property type="entry name" value="ABC_TRANSPORTER_1"/>
    <property type="match status" value="1"/>
</dbReference>
<dbReference type="CDD" id="cd03301">
    <property type="entry name" value="ABC_MalK_N"/>
    <property type="match status" value="1"/>
</dbReference>
<dbReference type="InterPro" id="IPR012340">
    <property type="entry name" value="NA-bd_OB-fold"/>
</dbReference>
<dbReference type="InterPro" id="IPR047641">
    <property type="entry name" value="ABC_transpr_MalK/UgpC-like"/>
</dbReference>
<dbReference type="PANTHER" id="PTHR43875:SF14">
    <property type="entry name" value="ABC TRANSPORTER ATP-BINDING PROTEIN"/>
    <property type="match status" value="1"/>
</dbReference>
<evidence type="ECO:0000256" key="2">
    <source>
        <dbReference type="ARBA" id="ARBA00005417"/>
    </source>
</evidence>
<organism evidence="7 8">
    <name type="scientific">Pseudovibrio exalbescens</name>
    <dbReference type="NCBI Taxonomy" id="197461"/>
    <lineage>
        <taxon>Bacteria</taxon>
        <taxon>Pseudomonadati</taxon>
        <taxon>Pseudomonadota</taxon>
        <taxon>Alphaproteobacteria</taxon>
        <taxon>Hyphomicrobiales</taxon>
        <taxon>Stappiaceae</taxon>
        <taxon>Pseudovibrio</taxon>
    </lineage>
</organism>
<dbReference type="RefSeq" id="WP_028481605.1">
    <property type="nucleotide sequence ID" value="NZ_LVVZ01000007.1"/>
</dbReference>
<name>A0A1U7JK39_9HYPH</name>
<dbReference type="InterPro" id="IPR027417">
    <property type="entry name" value="P-loop_NTPase"/>
</dbReference>
<keyword evidence="3" id="KW-0813">Transport</keyword>
<sequence length="371" mass="40382">MATLSIENAGKSFGDTDVLKDISLSMDDGEFLVLLGASGCGKSTLLNMIAGLEKVSHGTIRVDGEVVNDVHPKDRDMAMVFQSYALYPNMSVEKNIAFGLEMRGVGRAERKAAVEEVARLLQIEHLLDRKPAQLSGGQRQRVAMGRALVRRPKIFLFDEPLSNLDAQLRVEMRTEIKRLHQTLKATMVYVTHDQIEAMTLADRIAVLKDGRIQQIGTPSEIYNTPANVYVAGFVGSPAMNFFEVTLERDGDQIGVMLPAKLKGVDTPYFLPLPAGGQYHSHIGQPVVLGLRPEMISQATTAAPEDPVITCDVDVVEPTGADTLCVIRLAGRGAKARVSPAFACEPGDSMEFALDMSRACVFDAETGMRLYG</sequence>
<protein>
    <submittedName>
        <fullName evidence="7">Sugar ABC transporter ATP-binding protein</fullName>
    </submittedName>
</protein>
<comment type="caution">
    <text evidence="7">The sequence shown here is derived from an EMBL/GenBank/DDBJ whole genome shotgun (WGS) entry which is preliminary data.</text>
</comment>
<dbReference type="NCBIfam" id="NF008653">
    <property type="entry name" value="PRK11650.1"/>
    <property type="match status" value="1"/>
</dbReference>
<dbReference type="InterPro" id="IPR003593">
    <property type="entry name" value="AAA+_ATPase"/>
</dbReference>
<dbReference type="InterPro" id="IPR015855">
    <property type="entry name" value="ABC_transpr_MalK-like"/>
</dbReference>
<evidence type="ECO:0000256" key="1">
    <source>
        <dbReference type="ARBA" id="ARBA00004417"/>
    </source>
</evidence>
<dbReference type="GO" id="GO:0005524">
    <property type="term" value="F:ATP binding"/>
    <property type="evidence" value="ECO:0007669"/>
    <property type="project" value="UniProtKB-KW"/>
</dbReference>
<dbReference type="AlphaFoldDB" id="A0A1U7JK39"/>
<dbReference type="GO" id="GO:0008643">
    <property type="term" value="P:carbohydrate transport"/>
    <property type="evidence" value="ECO:0007669"/>
    <property type="project" value="InterPro"/>
</dbReference>
<dbReference type="Pfam" id="PF00005">
    <property type="entry name" value="ABC_tran"/>
    <property type="match status" value="1"/>
</dbReference>
<gene>
    <name evidence="7" type="ORF">A3843_04950</name>
</gene>
<keyword evidence="8" id="KW-1185">Reference proteome</keyword>
<evidence type="ECO:0000259" key="6">
    <source>
        <dbReference type="PROSITE" id="PS50893"/>
    </source>
</evidence>
<keyword evidence="5 7" id="KW-0067">ATP-binding</keyword>
<dbReference type="Gene3D" id="3.40.50.300">
    <property type="entry name" value="P-loop containing nucleotide triphosphate hydrolases"/>
    <property type="match status" value="1"/>
</dbReference>
<dbReference type="InterPro" id="IPR003439">
    <property type="entry name" value="ABC_transporter-like_ATP-bd"/>
</dbReference>
<comment type="subcellular location">
    <subcellularLocation>
        <location evidence="1">Cell inner membrane</location>
        <topology evidence="1">Peripheral membrane protein</topology>
    </subcellularLocation>
</comment>
<reference evidence="7 8" key="1">
    <citation type="submission" date="2016-03" db="EMBL/GenBank/DDBJ databases">
        <title>Genome sequence of Nesiotobacter sp. nov., a moderately halophilic alphaproteobacterium isolated from the Yellow Sea, China.</title>
        <authorList>
            <person name="Zhang G."/>
            <person name="Zhang R."/>
        </authorList>
    </citation>
    <scope>NUCLEOTIDE SEQUENCE [LARGE SCALE GENOMIC DNA]</scope>
    <source>
        <strain evidence="7 8">WB1-6</strain>
    </source>
</reference>
<dbReference type="FunFam" id="3.40.50.300:FF:000042">
    <property type="entry name" value="Maltose/maltodextrin ABC transporter, ATP-binding protein"/>
    <property type="match status" value="1"/>
</dbReference>
<dbReference type="InterPro" id="IPR040582">
    <property type="entry name" value="OB_MalK-like"/>
</dbReference>
<dbReference type="SUPFAM" id="SSF50331">
    <property type="entry name" value="MOP-like"/>
    <property type="match status" value="1"/>
</dbReference>
<dbReference type="EMBL" id="LVVZ01000007">
    <property type="protein sequence ID" value="OKL45103.1"/>
    <property type="molecule type" value="Genomic_DNA"/>
</dbReference>
<dbReference type="PROSITE" id="PS50893">
    <property type="entry name" value="ABC_TRANSPORTER_2"/>
    <property type="match status" value="1"/>
</dbReference>
<comment type="similarity">
    <text evidence="2">Belongs to the ABC transporter superfamily.</text>
</comment>
<dbReference type="SUPFAM" id="SSF52540">
    <property type="entry name" value="P-loop containing nucleoside triphosphate hydrolases"/>
    <property type="match status" value="1"/>
</dbReference>
<proteinExistence type="inferred from homology"/>
<dbReference type="GO" id="GO:0055052">
    <property type="term" value="C:ATP-binding cassette (ABC) transporter complex, substrate-binding subunit-containing"/>
    <property type="evidence" value="ECO:0007669"/>
    <property type="project" value="TreeGrafter"/>
</dbReference>
<accession>A0A1U7JK39</accession>
<evidence type="ECO:0000313" key="8">
    <source>
        <dbReference type="Proteomes" id="UP000185783"/>
    </source>
</evidence>
<keyword evidence="4" id="KW-0547">Nucleotide-binding</keyword>
<feature type="domain" description="ABC transporter" evidence="6">
    <location>
        <begin position="4"/>
        <end position="234"/>
    </location>
</feature>
<dbReference type="InterPro" id="IPR008995">
    <property type="entry name" value="Mo/tungstate-bd_C_term_dom"/>
</dbReference>
<evidence type="ECO:0000256" key="4">
    <source>
        <dbReference type="ARBA" id="ARBA00022741"/>
    </source>
</evidence>
<dbReference type="Proteomes" id="UP000185783">
    <property type="component" value="Unassembled WGS sequence"/>
</dbReference>
<dbReference type="Pfam" id="PF17912">
    <property type="entry name" value="OB_MalK"/>
    <property type="match status" value="1"/>
</dbReference>
<dbReference type="Gene3D" id="2.40.50.140">
    <property type="entry name" value="Nucleic acid-binding proteins"/>
    <property type="match status" value="1"/>
</dbReference>
<dbReference type="InterPro" id="IPR017871">
    <property type="entry name" value="ABC_transporter-like_CS"/>
</dbReference>
<evidence type="ECO:0000256" key="5">
    <source>
        <dbReference type="ARBA" id="ARBA00022840"/>
    </source>
</evidence>
<dbReference type="GO" id="GO:0140359">
    <property type="term" value="F:ABC-type transporter activity"/>
    <property type="evidence" value="ECO:0007669"/>
    <property type="project" value="InterPro"/>
</dbReference>
<evidence type="ECO:0000256" key="3">
    <source>
        <dbReference type="ARBA" id="ARBA00022448"/>
    </source>
</evidence>
<evidence type="ECO:0000313" key="7">
    <source>
        <dbReference type="EMBL" id="OKL45103.1"/>
    </source>
</evidence>
<dbReference type="STRING" id="197461.A3843_04950"/>
<dbReference type="PANTHER" id="PTHR43875">
    <property type="entry name" value="MALTODEXTRIN IMPORT ATP-BINDING PROTEIN MSMX"/>
    <property type="match status" value="1"/>
</dbReference>
<dbReference type="GO" id="GO:0016887">
    <property type="term" value="F:ATP hydrolysis activity"/>
    <property type="evidence" value="ECO:0007669"/>
    <property type="project" value="InterPro"/>
</dbReference>
<dbReference type="Gene3D" id="2.40.50.100">
    <property type="match status" value="1"/>
</dbReference>